<evidence type="ECO:0000313" key="2">
    <source>
        <dbReference type="Proteomes" id="UP000593562"/>
    </source>
</evidence>
<reference evidence="1 2" key="1">
    <citation type="journal article" date="2020" name="Nat. Commun.">
        <title>Genome of Tripterygium wilfordii and identification of cytochrome P450 involved in triptolide biosynthesis.</title>
        <authorList>
            <person name="Tu L."/>
            <person name="Su P."/>
            <person name="Zhang Z."/>
            <person name="Gao L."/>
            <person name="Wang J."/>
            <person name="Hu T."/>
            <person name="Zhou J."/>
            <person name="Zhang Y."/>
            <person name="Zhao Y."/>
            <person name="Liu Y."/>
            <person name="Song Y."/>
            <person name="Tong Y."/>
            <person name="Lu Y."/>
            <person name="Yang J."/>
            <person name="Xu C."/>
            <person name="Jia M."/>
            <person name="Peters R.J."/>
            <person name="Huang L."/>
            <person name="Gao W."/>
        </authorList>
    </citation>
    <scope>NUCLEOTIDE SEQUENCE [LARGE SCALE GENOMIC DNA]</scope>
    <source>
        <strain evidence="2">cv. XIE 37</strain>
        <tissue evidence="1">Leaf</tissue>
    </source>
</reference>
<gene>
    <name evidence="1" type="ORF">HS088_TW09G00403</name>
</gene>
<dbReference type="Proteomes" id="UP000593562">
    <property type="component" value="Unassembled WGS sequence"/>
</dbReference>
<dbReference type="InterPro" id="IPR044789">
    <property type="entry name" value="Put_A1-4-GlycosylTfrase_plant"/>
</dbReference>
<accession>A0A7J7D7T6</accession>
<organism evidence="1 2">
    <name type="scientific">Tripterygium wilfordii</name>
    <name type="common">Thunder God vine</name>
    <dbReference type="NCBI Taxonomy" id="458696"/>
    <lineage>
        <taxon>Eukaryota</taxon>
        <taxon>Viridiplantae</taxon>
        <taxon>Streptophyta</taxon>
        <taxon>Embryophyta</taxon>
        <taxon>Tracheophyta</taxon>
        <taxon>Spermatophyta</taxon>
        <taxon>Magnoliopsida</taxon>
        <taxon>eudicotyledons</taxon>
        <taxon>Gunneridae</taxon>
        <taxon>Pentapetalae</taxon>
        <taxon>rosids</taxon>
        <taxon>fabids</taxon>
        <taxon>Celastrales</taxon>
        <taxon>Celastraceae</taxon>
        <taxon>Tripterygium</taxon>
    </lineage>
</organism>
<dbReference type="AlphaFoldDB" id="A0A7J7D7T6"/>
<proteinExistence type="predicted"/>
<dbReference type="InParanoid" id="A0A7J7D7T6"/>
<protein>
    <submittedName>
        <fullName evidence="1">Uncharacterized protein</fullName>
    </submittedName>
</protein>
<keyword evidence="2" id="KW-1185">Reference proteome</keyword>
<sequence>MCAAISRLTLSTADTSRPHHREHDGVSDSRNEAFFFFYPKPPSLGLRRCLQFLYRRQDHELDTLGDQLQQENDNGLFDWEDDGEQISNNKVSSSGFYFYHISNAIVGPRISGRILMNGMMILSSLMWDWVQRIRVRLRLGSDDVPVDENVRRKVSEVEGIEEALMLKVDPLREGWGSGLTKKKGDFLRRDRMFKSNLEVLNALNNPLLQDPDGVGVSTLTRGDKVVQKWWLNVPFW</sequence>
<dbReference type="EMBL" id="JAAARO010000009">
    <property type="protein sequence ID" value="KAF5742358.1"/>
    <property type="molecule type" value="Genomic_DNA"/>
</dbReference>
<evidence type="ECO:0000313" key="1">
    <source>
        <dbReference type="EMBL" id="KAF5742358.1"/>
    </source>
</evidence>
<dbReference type="PANTHER" id="PTHR47213:SF1">
    <property type="entry name" value="OS07G0567300 PROTEIN"/>
    <property type="match status" value="1"/>
</dbReference>
<comment type="caution">
    <text evidence="1">The sequence shown here is derived from an EMBL/GenBank/DDBJ whole genome shotgun (WGS) entry which is preliminary data.</text>
</comment>
<name>A0A7J7D7T6_TRIWF</name>
<dbReference type="PANTHER" id="PTHR47213">
    <property type="entry name" value="OS07G0567300 PROTEIN"/>
    <property type="match status" value="1"/>
</dbReference>